<dbReference type="GO" id="GO:0032267">
    <property type="term" value="F:tRNA(Ile)-lysidine synthase activity"/>
    <property type="evidence" value="ECO:0007669"/>
    <property type="project" value="UniProtKB-EC"/>
</dbReference>
<evidence type="ECO:0000256" key="1">
    <source>
        <dbReference type="ARBA" id="ARBA00022598"/>
    </source>
</evidence>
<dbReference type="InterPro" id="IPR011063">
    <property type="entry name" value="TilS/TtcA_N"/>
</dbReference>
<comment type="catalytic activity">
    <reaction evidence="5 6">
        <text>cytidine(34) in tRNA(Ile2) + L-lysine + ATP = lysidine(34) in tRNA(Ile2) + AMP + diphosphate + H(+)</text>
        <dbReference type="Rhea" id="RHEA:43744"/>
        <dbReference type="Rhea" id="RHEA-COMP:10625"/>
        <dbReference type="Rhea" id="RHEA-COMP:10670"/>
        <dbReference type="ChEBI" id="CHEBI:15378"/>
        <dbReference type="ChEBI" id="CHEBI:30616"/>
        <dbReference type="ChEBI" id="CHEBI:32551"/>
        <dbReference type="ChEBI" id="CHEBI:33019"/>
        <dbReference type="ChEBI" id="CHEBI:82748"/>
        <dbReference type="ChEBI" id="CHEBI:83665"/>
        <dbReference type="ChEBI" id="CHEBI:456215"/>
        <dbReference type="EC" id="6.3.4.19"/>
    </reaction>
</comment>
<keyword evidence="1 6" id="KW-0436">Ligase</keyword>
<dbReference type="Pfam" id="PF01171">
    <property type="entry name" value="ATP_bind_3"/>
    <property type="match status" value="1"/>
</dbReference>
<reference evidence="9 10" key="1">
    <citation type="submission" date="2020-07" db="EMBL/GenBank/DDBJ databases">
        <title>Pseudogemmobacter sp. nov., isolated from poultry manure in Taiwan.</title>
        <authorList>
            <person name="Lin S.-Y."/>
            <person name="Tang Y.-S."/>
            <person name="Young C.-C."/>
        </authorList>
    </citation>
    <scope>NUCLEOTIDE SEQUENCE [LARGE SCALE GENOMIC DNA]</scope>
    <source>
        <strain evidence="9 10">CC-YST710</strain>
    </source>
</reference>
<evidence type="ECO:0000256" key="7">
    <source>
        <dbReference type="SAM" id="MobiDB-lite"/>
    </source>
</evidence>
<keyword evidence="2 6" id="KW-0819">tRNA processing</keyword>
<evidence type="ECO:0000259" key="8">
    <source>
        <dbReference type="Pfam" id="PF01171"/>
    </source>
</evidence>
<feature type="binding site" evidence="6">
    <location>
        <begin position="49"/>
        <end position="54"/>
    </location>
    <ligand>
        <name>ATP</name>
        <dbReference type="ChEBI" id="CHEBI:30616"/>
    </ligand>
</feature>
<keyword evidence="3 6" id="KW-0547">Nucleotide-binding</keyword>
<dbReference type="InterPro" id="IPR014729">
    <property type="entry name" value="Rossmann-like_a/b/a_fold"/>
</dbReference>
<dbReference type="EC" id="6.3.4.19" evidence="6"/>
<dbReference type="Gene3D" id="3.40.50.620">
    <property type="entry name" value="HUPs"/>
    <property type="match status" value="1"/>
</dbReference>
<evidence type="ECO:0000256" key="4">
    <source>
        <dbReference type="ARBA" id="ARBA00022840"/>
    </source>
</evidence>
<evidence type="ECO:0000313" key="9">
    <source>
        <dbReference type="EMBL" id="MCB5408476.1"/>
    </source>
</evidence>
<dbReference type="InterPro" id="IPR012094">
    <property type="entry name" value="tRNA_Ile_lys_synt"/>
</dbReference>
<evidence type="ECO:0000256" key="6">
    <source>
        <dbReference type="HAMAP-Rule" id="MF_01161"/>
    </source>
</evidence>
<comment type="domain">
    <text evidence="6">The N-terminal region contains the highly conserved SGGXDS motif, predicted to be a P-loop motif involved in ATP binding.</text>
</comment>
<dbReference type="PANTHER" id="PTHR43033">
    <property type="entry name" value="TRNA(ILE)-LYSIDINE SYNTHASE-RELATED"/>
    <property type="match status" value="1"/>
</dbReference>
<comment type="caution">
    <text evidence="9">The sequence shown here is derived from an EMBL/GenBank/DDBJ whole genome shotgun (WGS) entry which is preliminary data.</text>
</comment>
<dbReference type="NCBIfam" id="TIGR02432">
    <property type="entry name" value="lysidine_TilS_N"/>
    <property type="match status" value="1"/>
</dbReference>
<proteinExistence type="inferred from homology"/>
<dbReference type="PANTHER" id="PTHR43033:SF1">
    <property type="entry name" value="TRNA(ILE)-LYSIDINE SYNTHASE-RELATED"/>
    <property type="match status" value="1"/>
</dbReference>
<dbReference type="Proteomes" id="UP001198571">
    <property type="component" value="Unassembled WGS sequence"/>
</dbReference>
<comment type="function">
    <text evidence="6">Ligates lysine onto the cytidine present at position 34 of the AUA codon-specific tRNA(Ile) that contains the anticodon CAU, in an ATP-dependent manner. Cytidine is converted to lysidine, thus changing the amino acid specificity of the tRNA from methionine to isoleucine.</text>
</comment>
<dbReference type="CDD" id="cd01992">
    <property type="entry name" value="TilS_N"/>
    <property type="match status" value="1"/>
</dbReference>
<evidence type="ECO:0000256" key="3">
    <source>
        <dbReference type="ARBA" id="ARBA00022741"/>
    </source>
</evidence>
<accession>A0ABS8CGH2</accession>
<comment type="subcellular location">
    <subcellularLocation>
        <location evidence="6">Cytoplasm</location>
    </subcellularLocation>
</comment>
<evidence type="ECO:0000313" key="10">
    <source>
        <dbReference type="Proteomes" id="UP001198571"/>
    </source>
</evidence>
<dbReference type="InterPro" id="IPR012795">
    <property type="entry name" value="tRNA_Ile_lys_synt_N"/>
</dbReference>
<dbReference type="SUPFAM" id="SSF52402">
    <property type="entry name" value="Adenine nucleotide alpha hydrolases-like"/>
    <property type="match status" value="1"/>
</dbReference>
<dbReference type="RefSeq" id="WP_226933349.1">
    <property type="nucleotide sequence ID" value="NZ_JACDXX010000001.1"/>
</dbReference>
<protein>
    <recommendedName>
        <fullName evidence="6">tRNA(Ile)-lysidine synthase</fullName>
        <ecNumber evidence="6">6.3.4.19</ecNumber>
    </recommendedName>
    <alternativeName>
        <fullName evidence="6">tRNA(Ile)-2-lysyl-cytidine synthase</fullName>
    </alternativeName>
    <alternativeName>
        <fullName evidence="6">tRNA(Ile)-lysidine synthetase</fullName>
    </alternativeName>
</protein>
<organism evidence="9 10">
    <name type="scientific">Pseudogemmobacter faecipullorum</name>
    <dbReference type="NCBI Taxonomy" id="2755041"/>
    <lineage>
        <taxon>Bacteria</taxon>
        <taxon>Pseudomonadati</taxon>
        <taxon>Pseudomonadota</taxon>
        <taxon>Alphaproteobacteria</taxon>
        <taxon>Rhodobacterales</taxon>
        <taxon>Paracoccaceae</taxon>
        <taxon>Pseudogemmobacter</taxon>
    </lineage>
</organism>
<evidence type="ECO:0000256" key="5">
    <source>
        <dbReference type="ARBA" id="ARBA00048539"/>
    </source>
</evidence>
<evidence type="ECO:0000256" key="2">
    <source>
        <dbReference type="ARBA" id="ARBA00022694"/>
    </source>
</evidence>
<keyword evidence="4 6" id="KW-0067">ATP-binding</keyword>
<feature type="domain" description="tRNA(Ile)-lysidine/2-thiocytidine synthase N-terminal" evidence="8">
    <location>
        <begin position="46"/>
        <end position="222"/>
    </location>
</feature>
<keyword evidence="10" id="KW-1185">Reference proteome</keyword>
<name>A0ABS8CGH2_9RHOB</name>
<dbReference type="EMBL" id="JACDXX010000001">
    <property type="protein sequence ID" value="MCB5408476.1"/>
    <property type="molecule type" value="Genomic_DNA"/>
</dbReference>
<keyword evidence="6" id="KW-0963">Cytoplasm</keyword>
<comment type="similarity">
    <text evidence="6">Belongs to the tRNA(Ile)-lysidine synthase family.</text>
</comment>
<feature type="region of interest" description="Disordered" evidence="7">
    <location>
        <begin position="1"/>
        <end position="37"/>
    </location>
</feature>
<sequence>MPLSPLPVENTSGGLGAYARPADDRPPSPAFAPGLTGDASAPPLGLAVSGGSDSMAMLHLAARAAAATGQRFEIATVDHRLRPEAGDEARFVHEQCQRLGLPHQTLIWEDHPGTGNLMQEGSRARYRLLGQWACQRGISRIALAHTADDQAECFLMGLTRAAGLDGLSGMRPGWQEAGVTFLRPLLHESRAALRAFLRREGQDWCEDPSNSNPRYLRARMRSLRAALEPAGIGLTQLRETIAHLARAQALLRHETGATFARIGTEEAGALRLERAGFAALHPEMQRRLISAAIRWLSAARHAPRAPMLAHLLERLSKEQPATLGGCRFLFTQSALLICREPRSLGPAVAAPGLWDQRWQITGPLSPDLELRALGAEGLRQATDWRETGLAREILLVSPGLWQGEILVAAPLAGSGAAKWQAKLRQSFANFVLSH</sequence>
<dbReference type="HAMAP" id="MF_01161">
    <property type="entry name" value="tRNA_Ile_lys_synt"/>
    <property type="match status" value="1"/>
</dbReference>
<gene>
    <name evidence="6 9" type="primary">tilS</name>
    <name evidence="9" type="ORF">H0485_00455</name>
</gene>